<protein>
    <submittedName>
        <fullName evidence="1">Uncharacterized protein</fullName>
    </submittedName>
</protein>
<evidence type="ECO:0000313" key="2">
    <source>
        <dbReference type="Proteomes" id="UP000249334"/>
    </source>
</evidence>
<dbReference type="RefSeq" id="WP_112672337.1">
    <property type="nucleotide sequence ID" value="NZ_PXXW01000055.1"/>
</dbReference>
<name>A0ABX9CAX4_9ACTN</name>
<accession>A0ABX9CAX4</accession>
<dbReference type="EMBL" id="PXXW01000055">
    <property type="protein sequence ID" value="RAN92641.1"/>
    <property type="molecule type" value="Genomic_DNA"/>
</dbReference>
<dbReference type="Proteomes" id="UP000249334">
    <property type="component" value="Unassembled WGS sequence"/>
</dbReference>
<gene>
    <name evidence="1" type="ORF">GAR05_06133</name>
</gene>
<evidence type="ECO:0000313" key="1">
    <source>
        <dbReference type="EMBL" id="RAN92641.1"/>
    </source>
</evidence>
<reference evidence="1 2" key="1">
    <citation type="submission" date="2018-03" db="EMBL/GenBank/DDBJ databases">
        <title>Genomic framework for the identification of Micromonospora saelicesensis and Micromonospora noduli.</title>
        <authorList>
            <person name="Riesco R."/>
            <person name="Trujillo M.E."/>
        </authorList>
    </citation>
    <scope>NUCLEOTIDE SEQUENCE [LARGE SCALE GENOMIC DNA]</scope>
    <source>
        <strain evidence="1 2">GAR05</strain>
    </source>
</reference>
<organism evidence="1 2">
    <name type="scientific">Micromonospora saelicesensis</name>
    <dbReference type="NCBI Taxonomy" id="285676"/>
    <lineage>
        <taxon>Bacteria</taxon>
        <taxon>Bacillati</taxon>
        <taxon>Actinomycetota</taxon>
        <taxon>Actinomycetes</taxon>
        <taxon>Micromonosporales</taxon>
        <taxon>Micromonosporaceae</taxon>
        <taxon>Micromonospora</taxon>
    </lineage>
</organism>
<proteinExistence type="predicted"/>
<comment type="caution">
    <text evidence="1">The sequence shown here is derived from an EMBL/GenBank/DDBJ whole genome shotgun (WGS) entry which is preliminary data.</text>
</comment>
<keyword evidence="2" id="KW-1185">Reference proteome</keyword>
<sequence>MTTIAAPAQADLLGAPAWPIQHPGSACCDPTQDLAGWIAEQTRQLDVADRWARVYSRRGQRLRREATKALTRGNPTLSRELDDQSYLYCRAAWSIHTPASVRRGDVERITAAHRDRLEAEATR</sequence>